<keyword evidence="11 15" id="KW-0119">Carbohydrate metabolism</keyword>
<keyword evidence="7 15" id="KW-0548">Nucleotidyltransferase</keyword>
<evidence type="ECO:0000256" key="11">
    <source>
        <dbReference type="ARBA" id="ARBA00023277"/>
    </source>
</evidence>
<dbReference type="OrthoDB" id="9769064at2"/>
<evidence type="ECO:0000256" key="14">
    <source>
        <dbReference type="PIRSR" id="PIRSR000808-3"/>
    </source>
</evidence>
<protein>
    <recommendedName>
        <fullName evidence="5 12">Galactose-1-phosphate uridylyltransferase</fullName>
        <ecNumber evidence="4 12">2.7.7.12</ecNumber>
    </recommendedName>
</protein>
<feature type="domain" description="Galactose-1-phosphate uridyl transferase N-terminal" evidence="16">
    <location>
        <begin position="31"/>
        <end position="155"/>
    </location>
</feature>
<dbReference type="UniPathway" id="UPA00214"/>
<evidence type="ECO:0000256" key="4">
    <source>
        <dbReference type="ARBA" id="ARBA00012384"/>
    </source>
</evidence>
<dbReference type="RefSeq" id="WP_004618818.1">
    <property type="nucleotide sequence ID" value="NZ_ACXX02000005.1"/>
</dbReference>
<feature type="binding site" evidence="14">
    <location>
        <position position="143"/>
    </location>
    <ligand>
        <name>Zn(2+)</name>
        <dbReference type="ChEBI" id="CHEBI:29105"/>
    </ligand>
</feature>
<evidence type="ECO:0000313" key="18">
    <source>
        <dbReference type="EMBL" id="EGD48010.1"/>
    </source>
</evidence>
<dbReference type="InterPro" id="IPR005849">
    <property type="entry name" value="GalP_Utransf_N"/>
</dbReference>
<feature type="domain" description="Galactose-1-phosphate uridyl transferase C-terminal" evidence="17">
    <location>
        <begin position="162"/>
        <end position="288"/>
    </location>
</feature>
<evidence type="ECO:0000259" key="16">
    <source>
        <dbReference type="Pfam" id="PF01087"/>
    </source>
</evidence>
<keyword evidence="19" id="KW-1185">Reference proteome</keyword>
<feature type="active site" description="Tele-UMP-histidine intermediate" evidence="13">
    <location>
        <position position="145"/>
    </location>
</feature>
<comment type="cofactor">
    <cofactor evidence="14">
        <name>Zn(2+)</name>
        <dbReference type="ChEBI" id="CHEBI:29105"/>
    </cofactor>
    <text evidence="14">Binds 1 zinc ion per subunit.</text>
</comment>
<dbReference type="PROSITE" id="PS00117">
    <property type="entry name" value="GAL_P_UDP_TRANSF_I"/>
    <property type="match status" value="1"/>
</dbReference>
<dbReference type="GO" id="GO:0005737">
    <property type="term" value="C:cytoplasm"/>
    <property type="evidence" value="ECO:0007669"/>
    <property type="project" value="TreeGrafter"/>
</dbReference>
<gene>
    <name evidence="18" type="ORF">Cpap_2696</name>
</gene>
<keyword evidence="10 15" id="KW-0299">Galactose metabolism</keyword>
<comment type="caution">
    <text evidence="18">The sequence shown here is derived from an EMBL/GenBank/DDBJ whole genome shotgun (WGS) entry which is preliminary data.</text>
</comment>
<reference evidence="18" key="2">
    <citation type="submission" date="2011-01" db="EMBL/GenBank/DDBJ databases">
        <title>The Non-contiguous Finished genome of Clostridium papyrosolvens.</title>
        <authorList>
            <person name="Lucas S."/>
            <person name="Copeland A."/>
            <person name="Lapidus A."/>
            <person name="Cheng J.-F."/>
            <person name="Goodwin L."/>
            <person name="Pitluck S."/>
            <person name="Misra M."/>
            <person name="Chertkov O."/>
            <person name="Detter J.C."/>
            <person name="Han C."/>
            <person name="Tapia R."/>
            <person name="Land M."/>
            <person name="Hauser L."/>
            <person name="Kyrpides N."/>
            <person name="Ivanova N."/>
            <person name="Pagani I."/>
            <person name="Mouttaki H."/>
            <person name="He Z."/>
            <person name="Zhou J."/>
            <person name="Hemme C.L."/>
            <person name="Woyke T."/>
        </authorList>
    </citation>
    <scope>NUCLEOTIDE SEQUENCE [LARGE SCALE GENOMIC DNA]</scope>
    <source>
        <strain evidence="18">DSM 2782</strain>
    </source>
</reference>
<dbReference type="STRING" id="588581.Cpap_2696"/>
<dbReference type="AlphaFoldDB" id="F1TC95"/>
<reference evidence="18" key="1">
    <citation type="submission" date="2009-07" db="EMBL/GenBank/DDBJ databases">
        <authorList>
            <consortium name="US DOE Joint Genome Institute (JGI-PGF)"/>
            <person name="Lucas S."/>
            <person name="Copeland A."/>
            <person name="Lapidus A."/>
            <person name="Glavina del Rio T."/>
            <person name="Tice H."/>
            <person name="Bruce D."/>
            <person name="Goodwin L."/>
            <person name="Pitluck S."/>
            <person name="Larimer F."/>
            <person name="Land M.L."/>
            <person name="Mouttaki H."/>
            <person name="He Z."/>
            <person name="Zhou J."/>
            <person name="Hemme C.L."/>
        </authorList>
    </citation>
    <scope>NUCLEOTIDE SEQUENCE</scope>
    <source>
        <strain evidence="18">DSM 2782</strain>
    </source>
</reference>
<evidence type="ECO:0000256" key="8">
    <source>
        <dbReference type="ARBA" id="ARBA00022723"/>
    </source>
</evidence>
<dbReference type="InterPro" id="IPR001937">
    <property type="entry name" value="GalP_UDPtransf1"/>
</dbReference>
<feature type="binding site" evidence="14">
    <location>
        <position position="92"/>
    </location>
    <ligand>
        <name>Zn(2+)</name>
        <dbReference type="ChEBI" id="CHEBI:29105"/>
    </ligand>
</feature>
<dbReference type="GO" id="GO:0008270">
    <property type="term" value="F:zinc ion binding"/>
    <property type="evidence" value="ECO:0007669"/>
    <property type="project" value="InterPro"/>
</dbReference>
<dbReference type="GO" id="GO:0033499">
    <property type="term" value="P:galactose catabolic process via UDP-galactose, Leloir pathway"/>
    <property type="evidence" value="ECO:0007669"/>
    <property type="project" value="TreeGrafter"/>
</dbReference>
<evidence type="ECO:0000313" key="19">
    <source>
        <dbReference type="Proteomes" id="UP000003860"/>
    </source>
</evidence>
<evidence type="ECO:0000256" key="5">
    <source>
        <dbReference type="ARBA" id="ARBA00016340"/>
    </source>
</evidence>
<dbReference type="EC" id="2.7.7.12" evidence="4 12"/>
<evidence type="ECO:0000259" key="17">
    <source>
        <dbReference type="Pfam" id="PF02744"/>
    </source>
</evidence>
<evidence type="ECO:0000256" key="10">
    <source>
        <dbReference type="ARBA" id="ARBA00023144"/>
    </source>
</evidence>
<evidence type="ECO:0000256" key="3">
    <source>
        <dbReference type="ARBA" id="ARBA00010951"/>
    </source>
</evidence>
<proteinExistence type="inferred from homology"/>
<dbReference type="PIRSF" id="PIRSF000808">
    <property type="entry name" value="GalT"/>
    <property type="match status" value="1"/>
</dbReference>
<dbReference type="PANTHER" id="PTHR11943">
    <property type="entry name" value="GALACTOSE-1-PHOSPHATE URIDYLYLTRANSFERASE"/>
    <property type="match status" value="1"/>
</dbReference>
<evidence type="ECO:0000256" key="9">
    <source>
        <dbReference type="ARBA" id="ARBA00022833"/>
    </source>
</evidence>
<sequence length="328" mass="37902">MAELRWNPLLKDWVIIAPKRQGRPVISKEQCPFCVSSGKVPKDYDVYSFENDFPALSQNLPDETLPSYDVHEVNKIKGAYGKCEVILYSPEHKASLHQLSVEHLKKLVELWIERFNALKADERIKYIYIFENRGELVGATISHPHGQIYGYSYIPKRAMLELESCEEYFRTQNTCLICEMLKNEINNRDRMILENDSFAAFIPFFSECPYGVYIVSKSHKNNLGQFNARERSDLAGILKDITGSLDMLFHYPFPYMMCMQQGPVNSGDFGAHSHFHIEFFSPMRSKDSQKFNASGETGAWAHINPTRPEEKALELRRAYMQYRDGIQG</sequence>
<name>F1TC95_9FIRM</name>
<dbReference type="InterPro" id="IPR036265">
    <property type="entry name" value="HIT-like_sf"/>
</dbReference>
<dbReference type="Gene3D" id="3.30.428.10">
    <property type="entry name" value="HIT-like"/>
    <property type="match status" value="2"/>
</dbReference>
<evidence type="ECO:0000256" key="13">
    <source>
        <dbReference type="PIRSR" id="PIRSR000808-1"/>
    </source>
</evidence>
<dbReference type="InterPro" id="IPR019779">
    <property type="entry name" value="GalP_UDPtransf1_His-AS"/>
</dbReference>
<dbReference type="SUPFAM" id="SSF54197">
    <property type="entry name" value="HIT-like"/>
    <property type="match status" value="2"/>
</dbReference>
<dbReference type="NCBIfam" id="TIGR00209">
    <property type="entry name" value="galT_1"/>
    <property type="match status" value="1"/>
</dbReference>
<feature type="binding site" evidence="14">
    <location>
        <position position="31"/>
    </location>
    <ligand>
        <name>Zn(2+)</name>
        <dbReference type="ChEBI" id="CHEBI:29105"/>
    </ligand>
</feature>
<dbReference type="Proteomes" id="UP000003860">
    <property type="component" value="Unassembled WGS sequence"/>
</dbReference>
<evidence type="ECO:0000256" key="6">
    <source>
        <dbReference type="ARBA" id="ARBA00022679"/>
    </source>
</evidence>
<evidence type="ECO:0000256" key="15">
    <source>
        <dbReference type="RuleBase" id="RU000506"/>
    </source>
</evidence>
<comment type="pathway">
    <text evidence="2 15">Carbohydrate metabolism; galactose metabolism.</text>
</comment>
<dbReference type="eggNOG" id="COG1085">
    <property type="taxonomic scope" value="Bacteria"/>
</dbReference>
<dbReference type="Pfam" id="PF02744">
    <property type="entry name" value="GalP_UDP_tr_C"/>
    <property type="match status" value="1"/>
</dbReference>
<keyword evidence="9 14" id="KW-0862">Zinc</keyword>
<evidence type="ECO:0000256" key="1">
    <source>
        <dbReference type="ARBA" id="ARBA00001107"/>
    </source>
</evidence>
<keyword evidence="6 15" id="KW-0808">Transferase</keyword>
<evidence type="ECO:0000256" key="2">
    <source>
        <dbReference type="ARBA" id="ARBA00004947"/>
    </source>
</evidence>
<dbReference type="EMBL" id="ACXX02000005">
    <property type="protein sequence ID" value="EGD48010.1"/>
    <property type="molecule type" value="Genomic_DNA"/>
</dbReference>
<organism evidence="18 19">
    <name type="scientific">Ruminiclostridium papyrosolvens DSM 2782</name>
    <dbReference type="NCBI Taxonomy" id="588581"/>
    <lineage>
        <taxon>Bacteria</taxon>
        <taxon>Bacillati</taxon>
        <taxon>Bacillota</taxon>
        <taxon>Clostridia</taxon>
        <taxon>Eubacteriales</taxon>
        <taxon>Oscillospiraceae</taxon>
        <taxon>Ruminiclostridium</taxon>
    </lineage>
</organism>
<dbReference type="GO" id="GO:0008108">
    <property type="term" value="F:UDP-glucose:hexose-1-phosphate uridylyltransferase activity"/>
    <property type="evidence" value="ECO:0007669"/>
    <property type="project" value="UniProtKB-UniRule"/>
</dbReference>
<evidence type="ECO:0000256" key="12">
    <source>
        <dbReference type="NCBIfam" id="TIGR00209"/>
    </source>
</evidence>
<accession>F1TC95</accession>
<dbReference type="PANTHER" id="PTHR11943:SF1">
    <property type="entry name" value="GALACTOSE-1-PHOSPHATE URIDYLYLTRANSFERASE"/>
    <property type="match status" value="1"/>
</dbReference>
<keyword evidence="8 14" id="KW-0479">Metal-binding</keyword>
<feature type="binding site" evidence="14">
    <location>
        <position position="34"/>
    </location>
    <ligand>
        <name>Zn(2+)</name>
        <dbReference type="ChEBI" id="CHEBI:29105"/>
    </ligand>
</feature>
<comment type="similarity">
    <text evidence="3 15">Belongs to the galactose-1-phosphate uridylyltransferase type 1 family.</text>
</comment>
<dbReference type="InterPro" id="IPR005850">
    <property type="entry name" value="GalP_Utransf_C"/>
</dbReference>
<dbReference type="Pfam" id="PF01087">
    <property type="entry name" value="GalP_UDP_transf"/>
    <property type="match status" value="1"/>
</dbReference>
<evidence type="ECO:0000256" key="7">
    <source>
        <dbReference type="ARBA" id="ARBA00022695"/>
    </source>
</evidence>
<comment type="catalytic activity">
    <reaction evidence="1 15">
        <text>alpha-D-galactose 1-phosphate + UDP-alpha-D-glucose = alpha-D-glucose 1-phosphate + UDP-alpha-D-galactose</text>
        <dbReference type="Rhea" id="RHEA:13989"/>
        <dbReference type="ChEBI" id="CHEBI:58336"/>
        <dbReference type="ChEBI" id="CHEBI:58601"/>
        <dbReference type="ChEBI" id="CHEBI:58885"/>
        <dbReference type="ChEBI" id="CHEBI:66914"/>
        <dbReference type="EC" id="2.7.7.12"/>
    </reaction>
</comment>